<keyword evidence="14" id="KW-1185">Reference proteome</keyword>
<keyword evidence="8 11" id="KW-1133">Transmembrane helix</keyword>
<dbReference type="PANTHER" id="PTHR34182:SF1">
    <property type="entry name" value="PROTEIN-EXPORT MEMBRANE PROTEIN SECG"/>
    <property type="match status" value="1"/>
</dbReference>
<feature type="compositionally biased region" description="Low complexity" evidence="12">
    <location>
        <begin position="116"/>
        <end position="144"/>
    </location>
</feature>
<name>A0ABX0LT18_9BURK</name>
<evidence type="ECO:0000313" key="13">
    <source>
        <dbReference type="EMBL" id="NHZ35047.1"/>
    </source>
</evidence>
<gene>
    <name evidence="13" type="primary">secG</name>
    <name evidence="13" type="ORF">F0185_15845</name>
</gene>
<dbReference type="Pfam" id="PF03840">
    <property type="entry name" value="SecG"/>
    <property type="match status" value="1"/>
</dbReference>
<organism evidence="13 14">
    <name type="scientific">Massilia rubra</name>
    <dbReference type="NCBI Taxonomy" id="2607910"/>
    <lineage>
        <taxon>Bacteria</taxon>
        <taxon>Pseudomonadati</taxon>
        <taxon>Pseudomonadota</taxon>
        <taxon>Betaproteobacteria</taxon>
        <taxon>Burkholderiales</taxon>
        <taxon>Oxalobacteraceae</taxon>
        <taxon>Telluria group</taxon>
        <taxon>Massilia</taxon>
    </lineage>
</organism>
<evidence type="ECO:0000256" key="2">
    <source>
        <dbReference type="ARBA" id="ARBA00008445"/>
    </source>
</evidence>
<keyword evidence="6 11" id="KW-0812">Transmembrane</keyword>
<comment type="subcellular location">
    <subcellularLocation>
        <location evidence="1 11">Cell membrane</location>
        <topology evidence="1 11">Multi-pass membrane protein</topology>
    </subcellularLocation>
</comment>
<keyword evidence="10 11" id="KW-0472">Membrane</keyword>
<evidence type="ECO:0000256" key="9">
    <source>
        <dbReference type="ARBA" id="ARBA00023010"/>
    </source>
</evidence>
<protein>
    <recommendedName>
        <fullName evidence="3 11">Protein-export membrane protein SecG</fullName>
    </recommendedName>
</protein>
<comment type="caution">
    <text evidence="13">The sequence shown here is derived from an EMBL/GenBank/DDBJ whole genome shotgun (WGS) entry which is preliminary data.</text>
</comment>
<keyword evidence="4 11" id="KW-0813">Transport</keyword>
<dbReference type="RefSeq" id="WP_167225989.1">
    <property type="nucleotide sequence ID" value="NZ_VUYU01000009.1"/>
</dbReference>
<accession>A0ABX0LT18</accession>
<evidence type="ECO:0000313" key="14">
    <source>
        <dbReference type="Proteomes" id="UP000785613"/>
    </source>
</evidence>
<feature type="region of interest" description="Disordered" evidence="12">
    <location>
        <begin position="116"/>
        <end position="156"/>
    </location>
</feature>
<dbReference type="Proteomes" id="UP000785613">
    <property type="component" value="Unassembled WGS sequence"/>
</dbReference>
<evidence type="ECO:0000256" key="6">
    <source>
        <dbReference type="ARBA" id="ARBA00022692"/>
    </source>
</evidence>
<evidence type="ECO:0000256" key="7">
    <source>
        <dbReference type="ARBA" id="ARBA00022927"/>
    </source>
</evidence>
<keyword evidence="9 11" id="KW-0811">Translocation</keyword>
<feature type="transmembrane region" description="Helical" evidence="11">
    <location>
        <begin position="59"/>
        <end position="77"/>
    </location>
</feature>
<evidence type="ECO:0000256" key="10">
    <source>
        <dbReference type="ARBA" id="ARBA00023136"/>
    </source>
</evidence>
<evidence type="ECO:0000256" key="8">
    <source>
        <dbReference type="ARBA" id="ARBA00022989"/>
    </source>
</evidence>
<dbReference type="PANTHER" id="PTHR34182">
    <property type="entry name" value="PROTEIN-EXPORT MEMBRANE PROTEIN SECG"/>
    <property type="match status" value="1"/>
</dbReference>
<comment type="caution">
    <text evidence="11">Lacks conserved residue(s) required for the propagation of feature annotation.</text>
</comment>
<reference evidence="13 14" key="1">
    <citation type="submission" date="2019-09" db="EMBL/GenBank/DDBJ databases">
        <title>Taxonomy of Antarctic Massilia spp.: description of Massilia rubra sp. nov., Massilia aquatica sp. nov., Massilia mucilaginosa sp. nov., Massilia frigida sp. nov. isolated from streams, lakes and regoliths.</title>
        <authorList>
            <person name="Holochova P."/>
            <person name="Sedlacek I."/>
            <person name="Kralova S."/>
            <person name="Maslanova I."/>
            <person name="Busse H.-J."/>
            <person name="Stankova E."/>
            <person name="Vrbovska V."/>
            <person name="Kovarovic V."/>
            <person name="Bartak M."/>
            <person name="Svec P."/>
            <person name="Pantucek R."/>
        </authorList>
    </citation>
    <scope>NUCLEOTIDE SEQUENCE [LARGE SCALE GENOMIC DNA]</scope>
    <source>
        <strain evidence="13 14">CCM 8692</strain>
    </source>
</reference>
<evidence type="ECO:0000256" key="4">
    <source>
        <dbReference type="ARBA" id="ARBA00022448"/>
    </source>
</evidence>
<proteinExistence type="inferred from homology"/>
<comment type="similarity">
    <text evidence="2 11">Belongs to the SecG family.</text>
</comment>
<dbReference type="InterPro" id="IPR004692">
    <property type="entry name" value="SecG"/>
</dbReference>
<dbReference type="PRINTS" id="PR01651">
    <property type="entry name" value="SECGEXPORT"/>
</dbReference>
<keyword evidence="5 11" id="KW-1003">Cell membrane</keyword>
<evidence type="ECO:0000256" key="1">
    <source>
        <dbReference type="ARBA" id="ARBA00004651"/>
    </source>
</evidence>
<evidence type="ECO:0000256" key="5">
    <source>
        <dbReference type="ARBA" id="ARBA00022475"/>
    </source>
</evidence>
<dbReference type="NCBIfam" id="TIGR00810">
    <property type="entry name" value="secG"/>
    <property type="match status" value="1"/>
</dbReference>
<dbReference type="EMBL" id="VUYU01000009">
    <property type="protein sequence ID" value="NHZ35047.1"/>
    <property type="molecule type" value="Genomic_DNA"/>
</dbReference>
<evidence type="ECO:0000256" key="11">
    <source>
        <dbReference type="RuleBase" id="RU365087"/>
    </source>
</evidence>
<evidence type="ECO:0000256" key="12">
    <source>
        <dbReference type="SAM" id="MobiDB-lite"/>
    </source>
</evidence>
<keyword evidence="7 11" id="KW-0653">Protein transport</keyword>
<comment type="function">
    <text evidence="11">Involved in protein export. Participates in an early event of protein translocation.</text>
</comment>
<sequence>MNTLFNLVVVVQVLSALAIIGLVLLQHGKGADMGAAFGSGASGSLFGATGSSNFMSKSTGVAAAVFFGATLGLAYFAKTHTGTTGGGLMDRAAVTAPAPVTGSAAIPTAAPVAPAAPVATPAAPPASVTTGGTTPAAAPATAPAIVPPAPANQLPK</sequence>
<evidence type="ECO:0000256" key="3">
    <source>
        <dbReference type="ARBA" id="ARBA00017876"/>
    </source>
</evidence>